<dbReference type="OMA" id="YGPEFSI"/>
<dbReference type="HOGENOM" id="CLU_013994_0_0_1"/>
<dbReference type="InterPro" id="IPR001313">
    <property type="entry name" value="Pumilio_RNA-bd_rpt"/>
</dbReference>
<dbReference type="EMBL" id="KB293301">
    <property type="protein sequence ID" value="ELU16136.1"/>
    <property type="molecule type" value="Genomic_DNA"/>
</dbReference>
<feature type="compositionally biased region" description="Basic and acidic residues" evidence="4">
    <location>
        <begin position="124"/>
        <end position="138"/>
    </location>
</feature>
<dbReference type="InterPro" id="IPR011989">
    <property type="entry name" value="ARM-like"/>
</dbReference>
<feature type="region of interest" description="Disordered" evidence="4">
    <location>
        <begin position="1"/>
        <end position="143"/>
    </location>
</feature>
<reference evidence="6 8" key="2">
    <citation type="journal article" date="2013" name="Nature">
        <title>Insights into bilaterian evolution from three spiralian genomes.</title>
        <authorList>
            <person name="Simakov O."/>
            <person name="Marletaz F."/>
            <person name="Cho S.J."/>
            <person name="Edsinger-Gonzales E."/>
            <person name="Havlak P."/>
            <person name="Hellsten U."/>
            <person name="Kuo D.H."/>
            <person name="Larsson T."/>
            <person name="Lv J."/>
            <person name="Arendt D."/>
            <person name="Savage R."/>
            <person name="Osoegawa K."/>
            <person name="de Jong P."/>
            <person name="Grimwood J."/>
            <person name="Chapman J.A."/>
            <person name="Shapiro H."/>
            <person name="Aerts A."/>
            <person name="Otillar R.P."/>
            <person name="Terry A.Y."/>
            <person name="Boore J.L."/>
            <person name="Grigoriev I.V."/>
            <person name="Lindberg D.R."/>
            <person name="Seaver E.C."/>
            <person name="Weisblat D.A."/>
            <person name="Putnam N.H."/>
            <person name="Rokhsar D.S."/>
        </authorList>
    </citation>
    <scope>NUCLEOTIDE SEQUENCE</scope>
    <source>
        <strain evidence="6 8">I ESC-2004</strain>
    </source>
</reference>
<dbReference type="FunFam" id="1.25.10.10:FF:001092">
    <property type="entry name" value="Pumilio RNA-binding family member 3"/>
    <property type="match status" value="1"/>
</dbReference>
<dbReference type="InterPro" id="IPR016024">
    <property type="entry name" value="ARM-type_fold"/>
</dbReference>
<feature type="compositionally biased region" description="Polar residues" evidence="4">
    <location>
        <begin position="1"/>
        <end position="23"/>
    </location>
</feature>
<dbReference type="PROSITE" id="PS50302">
    <property type="entry name" value="PUM"/>
    <property type="match status" value="1"/>
</dbReference>
<evidence type="ECO:0000313" key="7">
    <source>
        <dbReference type="EnsemblMetazoa" id="CapteP163846"/>
    </source>
</evidence>
<organism evidence="6">
    <name type="scientific">Capitella teleta</name>
    <name type="common">Polychaete worm</name>
    <dbReference type="NCBI Taxonomy" id="283909"/>
    <lineage>
        <taxon>Eukaryota</taxon>
        <taxon>Metazoa</taxon>
        <taxon>Spiralia</taxon>
        <taxon>Lophotrochozoa</taxon>
        <taxon>Annelida</taxon>
        <taxon>Polychaeta</taxon>
        <taxon>Sedentaria</taxon>
        <taxon>Scolecida</taxon>
        <taxon>Capitellidae</taxon>
        <taxon>Capitella</taxon>
    </lineage>
</organism>
<feature type="repeat" description="Pumilio" evidence="3">
    <location>
        <begin position="277"/>
        <end position="312"/>
    </location>
</feature>
<feature type="domain" description="PUM-HD" evidence="5">
    <location>
        <begin position="213"/>
        <end position="565"/>
    </location>
</feature>
<dbReference type="InterPro" id="IPR040059">
    <property type="entry name" value="PUM3"/>
</dbReference>
<keyword evidence="2" id="KW-0694">RNA-binding</keyword>
<dbReference type="OrthoDB" id="497380at2759"/>
<dbReference type="EnsemblMetazoa" id="CapteT163846">
    <property type="protein sequence ID" value="CapteP163846"/>
    <property type="gene ID" value="CapteG163846"/>
</dbReference>
<feature type="compositionally biased region" description="Basic residues" evidence="4">
    <location>
        <begin position="71"/>
        <end position="86"/>
    </location>
</feature>
<evidence type="ECO:0000259" key="5">
    <source>
        <dbReference type="PROSITE" id="PS50303"/>
    </source>
</evidence>
<name>R7VIL9_CAPTE</name>
<accession>R7VIL9</accession>
<dbReference type="Gene3D" id="1.25.10.10">
    <property type="entry name" value="Leucine-rich Repeat Variant"/>
    <property type="match status" value="2"/>
</dbReference>
<evidence type="ECO:0000256" key="3">
    <source>
        <dbReference type="PROSITE-ProRule" id="PRU00317"/>
    </source>
</evidence>
<gene>
    <name evidence="6" type="ORF">CAPTEDRAFT_163846</name>
</gene>
<dbReference type="PROSITE" id="PS50303">
    <property type="entry name" value="PUM_HD"/>
    <property type="match status" value="1"/>
</dbReference>
<dbReference type="GO" id="GO:0006417">
    <property type="term" value="P:regulation of translation"/>
    <property type="evidence" value="ECO:0007669"/>
    <property type="project" value="TreeGrafter"/>
</dbReference>
<proteinExistence type="predicted"/>
<dbReference type="PANTHER" id="PTHR13389:SF0">
    <property type="entry name" value="PUMILIO HOMOLOG 3"/>
    <property type="match status" value="1"/>
</dbReference>
<dbReference type="STRING" id="283909.R7VIL9"/>
<reference evidence="7" key="3">
    <citation type="submission" date="2015-06" db="UniProtKB">
        <authorList>
            <consortium name="EnsemblMetazoa"/>
        </authorList>
    </citation>
    <scope>IDENTIFICATION</scope>
</reference>
<sequence length="719" mass="81461">MADDSINLSIPSLQLTTLDTPEQLSPKKKRKAKKPSASSIDTLRSGPDGDSVIVKQKFPPLPSGNTPKSPSKSKAKSTPLKKGKKKVVVEQENPDSDLEQMDVSWEKAVETARGLPEGATSSDDEMKAGSDQEADGEKPKKKKLKVLKAAAKQFKKLTGEGAANGVGKKRKMEDETEEKGKDSTKKVKLVELKTKERKKLRKKSNESYEITERAKELWEDLRRFELTPEKRQEMSKELYGIIKGKASRLIYAHDTSRVIQCLLKYGTQTYKDALFEELKDEIPKLMISKYAKYFVRRLLKYGTKVQRNFVFSQMKGNICRFIKHAQAGEIVEYAFNEFANVSERTAMIEEFFGPCYQLYKTPELTTLKEIIANNADKQEVILRNMKETLSVLVDKNVLQHSIVHYVFMEYFTHATPEARSEMIEILRESAIHMLHTREGARVAMLCLWHGSAKDRKVMVRSFKTFVKRICLEEYGHMVLLAAFDSIDDTKVMQKVILDEIVKDLPDIITDQFGRKVVLYLLCPRNPLHFHPDVMKVINQGDENTQSKKDVAIRRRELLDAVSKPLVQYVAEHCREIVTDNASLLTLLAIITHTKADPTTAMQAISKIASEPFTAGSLENMHIVEHTAGHLTLKKLILNDAERMKAGEKVIFSCILLDILPEGALKSWAACNRGCFILIHLIELNHPDVSPRVKEELKPVKASLKKMKLKGAQILLKKLS</sequence>
<dbReference type="SMART" id="SM00025">
    <property type="entry name" value="Pumilio"/>
    <property type="match status" value="5"/>
</dbReference>
<reference evidence="8" key="1">
    <citation type="submission" date="2012-12" db="EMBL/GenBank/DDBJ databases">
        <authorList>
            <person name="Hellsten U."/>
            <person name="Grimwood J."/>
            <person name="Chapman J.A."/>
            <person name="Shapiro H."/>
            <person name="Aerts A."/>
            <person name="Otillar R.P."/>
            <person name="Terry A.Y."/>
            <person name="Boore J.L."/>
            <person name="Simakov O."/>
            <person name="Marletaz F."/>
            <person name="Cho S.-J."/>
            <person name="Edsinger-Gonzales E."/>
            <person name="Havlak P."/>
            <person name="Kuo D.-H."/>
            <person name="Larsson T."/>
            <person name="Lv J."/>
            <person name="Arendt D."/>
            <person name="Savage R."/>
            <person name="Osoegawa K."/>
            <person name="de Jong P."/>
            <person name="Lindberg D.R."/>
            <person name="Seaver E.C."/>
            <person name="Weisblat D.A."/>
            <person name="Putnam N.H."/>
            <person name="Grigoriev I.V."/>
            <person name="Rokhsar D.S."/>
        </authorList>
    </citation>
    <scope>NUCLEOTIDE SEQUENCE</scope>
    <source>
        <strain evidence="8">I ESC-2004</strain>
    </source>
</reference>
<evidence type="ECO:0000256" key="1">
    <source>
        <dbReference type="ARBA" id="ARBA00022737"/>
    </source>
</evidence>
<feature type="region of interest" description="Disordered" evidence="4">
    <location>
        <begin position="161"/>
        <end position="184"/>
    </location>
</feature>
<dbReference type="GO" id="GO:0005730">
    <property type="term" value="C:nucleolus"/>
    <property type="evidence" value="ECO:0007669"/>
    <property type="project" value="TreeGrafter"/>
</dbReference>
<dbReference type="Pfam" id="PF08144">
    <property type="entry name" value="CPL"/>
    <property type="match status" value="1"/>
</dbReference>
<evidence type="ECO:0000313" key="6">
    <source>
        <dbReference type="EMBL" id="ELU16136.1"/>
    </source>
</evidence>
<protein>
    <recommendedName>
        <fullName evidence="5">PUM-HD domain-containing protein</fullName>
    </recommendedName>
</protein>
<keyword evidence="8" id="KW-1185">Reference proteome</keyword>
<dbReference type="GO" id="GO:0003729">
    <property type="term" value="F:mRNA binding"/>
    <property type="evidence" value="ECO:0007669"/>
    <property type="project" value="TreeGrafter"/>
</dbReference>
<evidence type="ECO:0000313" key="8">
    <source>
        <dbReference type="Proteomes" id="UP000014760"/>
    </source>
</evidence>
<evidence type="ECO:0000256" key="2">
    <source>
        <dbReference type="ARBA" id="ARBA00022884"/>
    </source>
</evidence>
<dbReference type="PANTHER" id="PTHR13389">
    <property type="entry name" value="PUMILIO HOMOLOG 3"/>
    <property type="match status" value="1"/>
</dbReference>
<dbReference type="FunCoup" id="R7VIL9">
    <property type="interactions" value="1153"/>
</dbReference>
<dbReference type="EMBL" id="AMQN01004349">
    <property type="status" value="NOT_ANNOTATED_CDS"/>
    <property type="molecule type" value="Genomic_DNA"/>
</dbReference>
<keyword evidence="1" id="KW-0677">Repeat</keyword>
<dbReference type="AlphaFoldDB" id="R7VIL9"/>
<dbReference type="InterPro" id="IPR033133">
    <property type="entry name" value="PUM-HD"/>
</dbReference>
<dbReference type="SUPFAM" id="SSF48371">
    <property type="entry name" value="ARM repeat"/>
    <property type="match status" value="1"/>
</dbReference>
<evidence type="ECO:0000256" key="4">
    <source>
        <dbReference type="SAM" id="MobiDB-lite"/>
    </source>
</evidence>
<dbReference type="Proteomes" id="UP000014760">
    <property type="component" value="Unassembled WGS sequence"/>
</dbReference>
<dbReference type="InterPro" id="IPR012959">
    <property type="entry name" value="CPL_dom"/>
</dbReference>